<dbReference type="Gene3D" id="3.60.10.10">
    <property type="entry name" value="Endonuclease/exonuclease/phosphatase"/>
    <property type="match status" value="1"/>
</dbReference>
<reference evidence="2" key="2">
    <citation type="journal article" date="2024" name="Plant">
        <title>Genomic evolution and insights into agronomic trait innovations of Sesamum species.</title>
        <authorList>
            <person name="Miao H."/>
            <person name="Wang L."/>
            <person name="Qu L."/>
            <person name="Liu H."/>
            <person name="Sun Y."/>
            <person name="Le M."/>
            <person name="Wang Q."/>
            <person name="Wei S."/>
            <person name="Zheng Y."/>
            <person name="Lin W."/>
            <person name="Duan Y."/>
            <person name="Cao H."/>
            <person name="Xiong S."/>
            <person name="Wang X."/>
            <person name="Wei L."/>
            <person name="Li C."/>
            <person name="Ma Q."/>
            <person name="Ju M."/>
            <person name="Zhao R."/>
            <person name="Li G."/>
            <person name="Mu C."/>
            <person name="Tian Q."/>
            <person name="Mei H."/>
            <person name="Zhang T."/>
            <person name="Gao T."/>
            <person name="Zhang H."/>
        </authorList>
    </citation>
    <scope>NUCLEOTIDE SEQUENCE</scope>
    <source>
        <strain evidence="2">KEN8</strain>
    </source>
</reference>
<gene>
    <name evidence="2" type="ORF">Scaly_3020000</name>
</gene>
<dbReference type="Pfam" id="PF00078">
    <property type="entry name" value="RVT_1"/>
    <property type="match status" value="1"/>
</dbReference>
<dbReference type="Pfam" id="PF13966">
    <property type="entry name" value="zf-RVT"/>
    <property type="match status" value="1"/>
</dbReference>
<dbReference type="CDD" id="cd01650">
    <property type="entry name" value="RT_nLTR_like"/>
    <property type="match status" value="1"/>
</dbReference>
<dbReference type="InterPro" id="IPR043502">
    <property type="entry name" value="DNA/RNA_pol_sf"/>
</dbReference>
<dbReference type="InterPro" id="IPR000477">
    <property type="entry name" value="RT_dom"/>
</dbReference>
<sequence length="770" mass="88546">MSEVCGSSADIHLAMTEFRDCLLDTGLIHLPVQGERFSWHNCSEGDRSLWKRLDRLLVNDVWLSQWPNSYYHCLNARTSDHSPLVIRGDTATHTVSMFRFDNYLTMSSDFHSISAEYLEASHRRDRYRLLGGERRREFLDLRYLRPWARHVVTPDESMELVQSVTREEIKDAFFDIAEDKAPGRMATRPVSTKLLGRFSPISCCNVLYKVITKIIVQRLRSVLDKMISPSQNAFVPGRSIGDNILLAQEMFSGYNRQGLPMRCALKVDLRKAYDTVEWDFLSAVLHLFGFPDIFIGWIEECVTTPMFSVCINGNPHGFFKGSRGLRQGDPMSPFLFVLIMEVLQLMQQLIDQNEGFSFHWRCKEIGLFQLCFADDLLLFCKADVASVRIFRHGLDEFAKLSGLHANPQKSQLILSRSAQPMREHLLAALQFQEGTFPSGRLQLIKSVLMSLNVYWAMAFILPKGVIRAVEKRMRHFLWKGNSAVGYPKSSIWVQWIAHTHLRHKSVWTVDVKGGSWGWRKLLRLRSALLPYIEFKVGNGELFSIWHDPWHSLGTLIRRFPSGPSRTNIPIAAKLSTVIVDGDWSWPPITDMECIEILHLLPTIHNGNDSILWRGGEFTTTVAYGIFRTPGPIVGWYPLLSGPCKIPRFSFVLWLAILGKLSTMDKPWLSHLGGVCVLCGREVETHEHLFFRCSYSRRCIRDLKEAVRFSWPNRAWGEDITWASTRWKGRHIVQAAYRALLSAIVYHIWRERNQEFFSTLSARAPLLLGLR</sequence>
<name>A0AAW2K8X0_9LAMI</name>
<organism evidence="2">
    <name type="scientific">Sesamum calycinum</name>
    <dbReference type="NCBI Taxonomy" id="2727403"/>
    <lineage>
        <taxon>Eukaryota</taxon>
        <taxon>Viridiplantae</taxon>
        <taxon>Streptophyta</taxon>
        <taxon>Embryophyta</taxon>
        <taxon>Tracheophyta</taxon>
        <taxon>Spermatophyta</taxon>
        <taxon>Magnoliopsida</taxon>
        <taxon>eudicotyledons</taxon>
        <taxon>Gunneridae</taxon>
        <taxon>Pentapetalae</taxon>
        <taxon>asterids</taxon>
        <taxon>lamiids</taxon>
        <taxon>Lamiales</taxon>
        <taxon>Pedaliaceae</taxon>
        <taxon>Sesamum</taxon>
    </lineage>
</organism>
<protein>
    <recommendedName>
        <fullName evidence="1">Reverse transcriptase domain-containing protein</fullName>
    </recommendedName>
</protein>
<comment type="caution">
    <text evidence="2">The sequence shown here is derived from an EMBL/GenBank/DDBJ whole genome shotgun (WGS) entry which is preliminary data.</text>
</comment>
<dbReference type="PANTHER" id="PTHR33116:SF84">
    <property type="entry name" value="RNA-DIRECTED DNA POLYMERASE"/>
    <property type="match status" value="1"/>
</dbReference>
<dbReference type="SUPFAM" id="SSF56219">
    <property type="entry name" value="DNase I-like"/>
    <property type="match status" value="1"/>
</dbReference>
<evidence type="ECO:0000313" key="2">
    <source>
        <dbReference type="EMBL" id="KAL0302829.1"/>
    </source>
</evidence>
<dbReference type="PROSITE" id="PS50878">
    <property type="entry name" value="RT_POL"/>
    <property type="match status" value="1"/>
</dbReference>
<feature type="domain" description="Reverse transcriptase" evidence="1">
    <location>
        <begin position="167"/>
        <end position="429"/>
    </location>
</feature>
<dbReference type="PANTHER" id="PTHR33116">
    <property type="entry name" value="REVERSE TRANSCRIPTASE ZINC-BINDING DOMAIN-CONTAINING PROTEIN-RELATED-RELATED"/>
    <property type="match status" value="1"/>
</dbReference>
<dbReference type="InterPro" id="IPR026960">
    <property type="entry name" value="RVT-Znf"/>
</dbReference>
<dbReference type="SUPFAM" id="SSF56672">
    <property type="entry name" value="DNA/RNA polymerases"/>
    <property type="match status" value="1"/>
</dbReference>
<dbReference type="InterPro" id="IPR036691">
    <property type="entry name" value="Endo/exonu/phosph_ase_sf"/>
</dbReference>
<accession>A0AAW2K8X0</accession>
<reference evidence="2" key="1">
    <citation type="submission" date="2020-06" db="EMBL/GenBank/DDBJ databases">
        <authorList>
            <person name="Li T."/>
            <person name="Hu X."/>
            <person name="Zhang T."/>
            <person name="Song X."/>
            <person name="Zhang H."/>
            <person name="Dai N."/>
            <person name="Sheng W."/>
            <person name="Hou X."/>
            <person name="Wei L."/>
        </authorList>
    </citation>
    <scope>NUCLEOTIDE SEQUENCE</scope>
    <source>
        <strain evidence="2">KEN8</strain>
        <tissue evidence="2">Leaf</tissue>
    </source>
</reference>
<dbReference type="AlphaFoldDB" id="A0AAW2K8X0"/>
<evidence type="ECO:0000259" key="1">
    <source>
        <dbReference type="PROSITE" id="PS50878"/>
    </source>
</evidence>
<proteinExistence type="predicted"/>
<dbReference type="EMBL" id="JACGWM010000497">
    <property type="protein sequence ID" value="KAL0302829.1"/>
    <property type="molecule type" value="Genomic_DNA"/>
</dbReference>